<organism evidence="3 4">
    <name type="scientific">Centipeda periodontii DSM 2778</name>
    <dbReference type="NCBI Taxonomy" id="888060"/>
    <lineage>
        <taxon>Bacteria</taxon>
        <taxon>Bacillati</taxon>
        <taxon>Bacillota</taxon>
        <taxon>Negativicutes</taxon>
        <taxon>Selenomonadales</taxon>
        <taxon>Selenomonadaceae</taxon>
        <taxon>Centipeda</taxon>
    </lineage>
</organism>
<comment type="caution">
    <text evidence="3">The sequence shown here is derived from an EMBL/GenBank/DDBJ whole genome shotgun (WGS) entry which is preliminary data.</text>
</comment>
<dbReference type="AlphaFoldDB" id="F5RK18"/>
<name>F5RK18_9FIRM</name>
<dbReference type="InterPro" id="IPR003325">
    <property type="entry name" value="TerD"/>
</dbReference>
<sequence length="300" mass="32270">MRRDEAVRQLFCGDADMKREQGRGAAAAEMLPPLVDLGTFAAERENTFVLPVSEAVQAWTEIDGMAVRTEVSAAGEHILRLTLPAMRTGVLLYGALILRGPQGERTVHLTGRAAEGAQEHCGAPVGSALPALVRGERLVVEADETIGFFYEDMGHAAGVDVDAYVFRLYADGRVRGDADLVFFGNPIADDGSIRVEKGARIGAVVDVAALAAEAARLVICFSVYEDGAGRDFSHVRSPLVTLSAGGVTQYRFPLDALHREKTVNAAELYRYRGAWKLRLVGAGYEAGLARLCEDYGLSVE</sequence>
<comment type="similarity">
    <text evidence="1">Belongs to the CAPAB/TerDEXZ family.</text>
</comment>
<gene>
    <name evidence="3" type="ORF">HMPREF9081_0603</name>
</gene>
<dbReference type="CDD" id="cd06974">
    <property type="entry name" value="TerD_like"/>
    <property type="match status" value="1"/>
</dbReference>
<evidence type="ECO:0000259" key="2">
    <source>
        <dbReference type="Pfam" id="PF02342"/>
    </source>
</evidence>
<dbReference type="eggNOG" id="COG2310">
    <property type="taxonomic scope" value="Bacteria"/>
</dbReference>
<dbReference type="EMBL" id="AFHQ01000023">
    <property type="protein sequence ID" value="EGK61200.1"/>
    <property type="molecule type" value="Genomic_DNA"/>
</dbReference>
<evidence type="ECO:0000313" key="4">
    <source>
        <dbReference type="Proteomes" id="UP000004067"/>
    </source>
</evidence>
<feature type="domain" description="TerD" evidence="2">
    <location>
        <begin position="155"/>
        <end position="295"/>
    </location>
</feature>
<dbReference type="PANTHER" id="PTHR32097">
    <property type="entry name" value="CAMP-BINDING PROTEIN 1-RELATED"/>
    <property type="match status" value="1"/>
</dbReference>
<dbReference type="InterPro" id="IPR051324">
    <property type="entry name" value="Stress/Tellurium_Resist"/>
</dbReference>
<dbReference type="Pfam" id="PF02342">
    <property type="entry name" value="TerD"/>
    <property type="match status" value="1"/>
</dbReference>
<dbReference type="Proteomes" id="UP000004067">
    <property type="component" value="Unassembled WGS sequence"/>
</dbReference>
<dbReference type="Gene3D" id="2.60.60.30">
    <property type="entry name" value="sav2460 like domains"/>
    <property type="match status" value="1"/>
</dbReference>
<proteinExistence type="inferred from homology"/>
<dbReference type="STRING" id="888060.HMPREF9081_0603"/>
<reference evidence="3 4" key="1">
    <citation type="submission" date="2011-04" db="EMBL/GenBank/DDBJ databases">
        <authorList>
            <person name="Muzny D."/>
            <person name="Qin X."/>
            <person name="Deng J."/>
            <person name="Jiang H."/>
            <person name="Liu Y."/>
            <person name="Qu J."/>
            <person name="Song X.-Z."/>
            <person name="Zhang L."/>
            <person name="Thornton R."/>
            <person name="Coyle M."/>
            <person name="Francisco L."/>
            <person name="Jackson L."/>
            <person name="Javaid M."/>
            <person name="Korchina V."/>
            <person name="Kovar C."/>
            <person name="Mata R."/>
            <person name="Mathew T."/>
            <person name="Ngo R."/>
            <person name="Nguyen L."/>
            <person name="Nguyen N."/>
            <person name="Okwuonu G."/>
            <person name="Ongeri F."/>
            <person name="Pham C."/>
            <person name="Simmons D."/>
            <person name="Wilczek-Boney K."/>
            <person name="Hale W."/>
            <person name="Jakkamsetti A."/>
            <person name="Pham P."/>
            <person name="Ruth R."/>
            <person name="San Lucas F."/>
            <person name="Warren J."/>
            <person name="Zhang J."/>
            <person name="Zhao Z."/>
            <person name="Zhou C."/>
            <person name="Zhu D."/>
            <person name="Lee S."/>
            <person name="Bess C."/>
            <person name="Blankenburg K."/>
            <person name="Forbes L."/>
            <person name="Fu Q."/>
            <person name="Gubbala S."/>
            <person name="Hirani K."/>
            <person name="Jayaseelan J.C."/>
            <person name="Lara F."/>
            <person name="Munidasa M."/>
            <person name="Palculict T."/>
            <person name="Patil S."/>
            <person name="Pu L.-L."/>
            <person name="Saada N."/>
            <person name="Tang L."/>
            <person name="Weissenberger G."/>
            <person name="Zhu Y."/>
            <person name="Hemphill L."/>
            <person name="Shang Y."/>
            <person name="Youmans B."/>
            <person name="Ayvaz T."/>
            <person name="Ross M."/>
            <person name="Santibanez J."/>
            <person name="Aqrawi P."/>
            <person name="Gross S."/>
            <person name="Joshi V."/>
            <person name="Fowler G."/>
            <person name="Nazareth L."/>
            <person name="Reid J."/>
            <person name="Worley K."/>
            <person name="Petrosino J."/>
            <person name="Highlander S."/>
            <person name="Gibbs R."/>
        </authorList>
    </citation>
    <scope>NUCLEOTIDE SEQUENCE [LARGE SCALE GENOMIC DNA]</scope>
    <source>
        <strain evidence="3 4">DSM 2778</strain>
    </source>
</reference>
<dbReference type="HOGENOM" id="CLU_949612_0_0_9"/>
<evidence type="ECO:0000256" key="1">
    <source>
        <dbReference type="ARBA" id="ARBA00008775"/>
    </source>
</evidence>
<dbReference type="PANTHER" id="PTHR32097:SF4">
    <property type="entry name" value="GENERAL STRESS PROTEIN 16U"/>
    <property type="match status" value="1"/>
</dbReference>
<protein>
    <recommendedName>
        <fullName evidence="2">TerD domain-containing protein</fullName>
    </recommendedName>
</protein>
<accession>F5RK18</accession>
<keyword evidence="4" id="KW-1185">Reference proteome</keyword>
<evidence type="ECO:0000313" key="3">
    <source>
        <dbReference type="EMBL" id="EGK61200.1"/>
    </source>
</evidence>